<organism evidence="2 3">
    <name type="scientific">Dichotomicrobium thermohalophilum</name>
    <dbReference type="NCBI Taxonomy" id="933063"/>
    <lineage>
        <taxon>Bacteria</taxon>
        <taxon>Pseudomonadati</taxon>
        <taxon>Pseudomonadota</taxon>
        <taxon>Alphaproteobacteria</taxon>
        <taxon>Hyphomicrobiales</taxon>
        <taxon>Hyphomicrobiaceae</taxon>
        <taxon>Dichotomicrobium</taxon>
    </lineage>
</organism>
<keyword evidence="1" id="KW-0732">Signal</keyword>
<accession>A0A397PCR1</accession>
<keyword evidence="3" id="KW-1185">Reference proteome</keyword>
<gene>
    <name evidence="2" type="ORF">BXY53_2679</name>
</gene>
<reference evidence="2 3" key="1">
    <citation type="submission" date="2018-08" db="EMBL/GenBank/DDBJ databases">
        <title>Genomic Encyclopedia of Archaeal and Bacterial Type Strains, Phase II (KMG-II): from individual species to whole genera.</title>
        <authorList>
            <person name="Goeker M."/>
        </authorList>
    </citation>
    <scope>NUCLEOTIDE SEQUENCE [LARGE SCALE GENOMIC DNA]</scope>
    <source>
        <strain evidence="2 3">DSM 5002</strain>
    </source>
</reference>
<name>A0A397PCR1_9HYPH</name>
<protein>
    <submittedName>
        <fullName evidence="2">Putative transglutaminase-like cysteine proteinase</fullName>
    </submittedName>
</protein>
<dbReference type="EMBL" id="QXDF01000004">
    <property type="protein sequence ID" value="RIA47296.1"/>
    <property type="molecule type" value="Genomic_DNA"/>
</dbReference>
<proteinExistence type="predicted"/>
<dbReference type="PANTHER" id="PTHR39327:SF1">
    <property type="entry name" value="BLR5470 PROTEIN"/>
    <property type="match status" value="1"/>
</dbReference>
<sequence length="227" mass="25436">MRWVALALLLGLIAWTGARQDAAAFDSETIIHKSALPQPRSGRVTMPIHGLTNAPPGYVDFCRRQADECRSQSTVRRASGGAGRLDLTADRWIMLNAVNSYINDTVAPKTDRELYGVEEYWTMPDSAGDCEDYVLLKRRELIKRGWPESALLITVVLDEQGDGHAVLTVRTAQGDFVLDNKHSRILLWRDVPYTFIKRQSYRSPQLWVSLTPRLGRGSVAAANAELR</sequence>
<evidence type="ECO:0000256" key="1">
    <source>
        <dbReference type="SAM" id="SignalP"/>
    </source>
</evidence>
<evidence type="ECO:0000313" key="3">
    <source>
        <dbReference type="Proteomes" id="UP000266273"/>
    </source>
</evidence>
<dbReference type="Proteomes" id="UP000266273">
    <property type="component" value="Unassembled WGS sequence"/>
</dbReference>
<comment type="caution">
    <text evidence="2">The sequence shown here is derived from an EMBL/GenBank/DDBJ whole genome shotgun (WGS) entry which is preliminary data.</text>
</comment>
<dbReference type="Gene3D" id="3.10.620.30">
    <property type="match status" value="1"/>
</dbReference>
<dbReference type="Pfam" id="PF06035">
    <property type="entry name" value="Peptidase_C93"/>
    <property type="match status" value="1"/>
</dbReference>
<evidence type="ECO:0000313" key="2">
    <source>
        <dbReference type="EMBL" id="RIA47296.1"/>
    </source>
</evidence>
<dbReference type="PANTHER" id="PTHR39327">
    <property type="match status" value="1"/>
</dbReference>
<feature type="chain" id="PRO_5017198594" evidence="1">
    <location>
        <begin position="21"/>
        <end position="227"/>
    </location>
</feature>
<dbReference type="RefSeq" id="WP_245410475.1">
    <property type="nucleotide sequence ID" value="NZ_QXDF01000004.1"/>
</dbReference>
<feature type="signal peptide" evidence="1">
    <location>
        <begin position="1"/>
        <end position="20"/>
    </location>
</feature>
<dbReference type="InterPro" id="IPR010319">
    <property type="entry name" value="Transglutaminase-like_Cys_pept"/>
</dbReference>
<dbReference type="AlphaFoldDB" id="A0A397PCR1"/>